<name>A0A229RMT2_AMYAL</name>
<evidence type="ECO:0000256" key="7">
    <source>
        <dbReference type="SAM" id="Phobius"/>
    </source>
</evidence>
<dbReference type="CDD" id="cd06173">
    <property type="entry name" value="MFS_MefA_like"/>
    <property type="match status" value="1"/>
</dbReference>
<dbReference type="PANTHER" id="PTHR23513">
    <property type="entry name" value="INTEGRAL MEMBRANE EFFLUX PROTEIN-RELATED"/>
    <property type="match status" value="1"/>
</dbReference>
<evidence type="ECO:0000256" key="4">
    <source>
        <dbReference type="ARBA" id="ARBA00022692"/>
    </source>
</evidence>
<feature type="transmembrane region" description="Helical" evidence="7">
    <location>
        <begin position="31"/>
        <end position="48"/>
    </location>
</feature>
<feature type="transmembrane region" description="Helical" evidence="7">
    <location>
        <begin position="228"/>
        <end position="251"/>
    </location>
</feature>
<evidence type="ECO:0000256" key="2">
    <source>
        <dbReference type="ARBA" id="ARBA00022448"/>
    </source>
</evidence>
<evidence type="ECO:0000313" key="8">
    <source>
        <dbReference type="EMBL" id="OXM47966.1"/>
    </source>
</evidence>
<dbReference type="PANTHER" id="PTHR23513:SF6">
    <property type="entry name" value="MAJOR FACILITATOR SUPERFAMILY ASSOCIATED DOMAIN-CONTAINING PROTEIN"/>
    <property type="match status" value="1"/>
</dbReference>
<comment type="caution">
    <text evidence="8">The sequence shown here is derived from an EMBL/GenBank/DDBJ whole genome shotgun (WGS) entry which is preliminary data.</text>
</comment>
<dbReference type="InterPro" id="IPR010290">
    <property type="entry name" value="TM_effector"/>
</dbReference>
<dbReference type="RefSeq" id="WP_020629274.1">
    <property type="nucleotide sequence ID" value="NZ_KB913032.1"/>
</dbReference>
<keyword evidence="5 7" id="KW-1133">Transmembrane helix</keyword>
<evidence type="ECO:0000256" key="3">
    <source>
        <dbReference type="ARBA" id="ARBA00022475"/>
    </source>
</evidence>
<evidence type="ECO:0000256" key="1">
    <source>
        <dbReference type="ARBA" id="ARBA00004651"/>
    </source>
</evidence>
<dbReference type="InterPro" id="IPR036259">
    <property type="entry name" value="MFS_trans_sf"/>
</dbReference>
<keyword evidence="9" id="KW-1185">Reference proteome</keyword>
<dbReference type="Proteomes" id="UP000215563">
    <property type="component" value="Unassembled WGS sequence"/>
</dbReference>
<accession>A0A229RMT2</accession>
<reference evidence="8 9" key="1">
    <citation type="submission" date="2017-07" db="EMBL/GenBank/DDBJ databases">
        <title>Amycolatopsis alba DSM 44262 Genome sequencing and assembly.</title>
        <authorList>
            <person name="Kaur N."/>
            <person name="Mayilraj S."/>
        </authorList>
    </citation>
    <scope>NUCLEOTIDE SEQUENCE [LARGE SCALE GENOMIC DNA]</scope>
    <source>
        <strain evidence="8 9">DSM 44262</strain>
    </source>
</reference>
<dbReference type="Pfam" id="PF05977">
    <property type="entry name" value="MFS_3"/>
    <property type="match status" value="1"/>
</dbReference>
<comment type="subcellular location">
    <subcellularLocation>
        <location evidence="1">Cell membrane</location>
        <topology evidence="1">Multi-pass membrane protein</topology>
    </subcellularLocation>
</comment>
<evidence type="ECO:0000256" key="5">
    <source>
        <dbReference type="ARBA" id="ARBA00022989"/>
    </source>
</evidence>
<dbReference type="GO" id="GO:0005886">
    <property type="term" value="C:plasma membrane"/>
    <property type="evidence" value="ECO:0007669"/>
    <property type="project" value="UniProtKB-SubCell"/>
</dbReference>
<feature type="transmembrane region" description="Helical" evidence="7">
    <location>
        <begin position="328"/>
        <end position="348"/>
    </location>
</feature>
<dbReference type="EMBL" id="NMQU01000068">
    <property type="protein sequence ID" value="OXM47966.1"/>
    <property type="molecule type" value="Genomic_DNA"/>
</dbReference>
<evidence type="ECO:0000313" key="9">
    <source>
        <dbReference type="Proteomes" id="UP000215563"/>
    </source>
</evidence>
<keyword evidence="4 7" id="KW-0812">Transmembrane</keyword>
<feature type="transmembrane region" description="Helical" evidence="7">
    <location>
        <begin position="354"/>
        <end position="372"/>
    </location>
</feature>
<dbReference type="Gene3D" id="1.20.1250.20">
    <property type="entry name" value="MFS general substrate transporter like domains"/>
    <property type="match status" value="1"/>
</dbReference>
<feature type="transmembrane region" description="Helical" evidence="7">
    <location>
        <begin position="151"/>
        <end position="175"/>
    </location>
</feature>
<keyword evidence="6 7" id="KW-0472">Membrane</keyword>
<evidence type="ECO:0000256" key="6">
    <source>
        <dbReference type="ARBA" id="ARBA00023136"/>
    </source>
</evidence>
<dbReference type="AlphaFoldDB" id="A0A229RMT2"/>
<dbReference type="OrthoDB" id="145388at2"/>
<organism evidence="8 9">
    <name type="scientific">Amycolatopsis alba DSM 44262</name>
    <dbReference type="NCBI Taxonomy" id="1125972"/>
    <lineage>
        <taxon>Bacteria</taxon>
        <taxon>Bacillati</taxon>
        <taxon>Actinomycetota</taxon>
        <taxon>Actinomycetes</taxon>
        <taxon>Pseudonocardiales</taxon>
        <taxon>Pseudonocardiaceae</taxon>
        <taxon>Amycolatopsis</taxon>
    </lineage>
</organism>
<proteinExistence type="predicted"/>
<dbReference type="SUPFAM" id="SSF103473">
    <property type="entry name" value="MFS general substrate transporter"/>
    <property type="match status" value="1"/>
</dbReference>
<sequence>MATSEGLLLAALPLLAVSLTTDPRAVSLVNAAAKAPWLLLSLFAGLLIDRVRRTTVLILACTLQVGAALILGLAAAGSWLTIPLLLVVSFVVASSQVLGDGATGALVPELLPPERFIAANTRLQVIGQGAVQFMVPPLTGLLLALAAGLPAWAACVGALAGIALAKTIPAAVIGTTGGRPLREISEGLRALVSTPVLRSITVTVALGSFAASGTSAVLVLYITEILSLGPLGYGLMLACLAVGWLASSFVVDRIVTRFGIPNAMRAAQTITAVIPLCIATAPPWPLLIGVLLAASAGTTLVWNVCSQASRQRLTPPRILGRVLTSHRALAWGLTPLGALTGGLIAAAWNLRAVWLLAAALQAIAAIIVWRTLSVKAFTAAEEQSWDTPPSSSQSQL</sequence>
<keyword evidence="2" id="KW-0813">Transport</keyword>
<gene>
    <name evidence="8" type="ORF">CFP75_22975</name>
</gene>
<feature type="transmembrane region" description="Helical" evidence="7">
    <location>
        <begin position="196"/>
        <end position="222"/>
    </location>
</feature>
<keyword evidence="3" id="KW-1003">Cell membrane</keyword>
<protein>
    <submittedName>
        <fullName evidence="8">MFS transporter</fullName>
    </submittedName>
</protein>